<evidence type="ECO:0000256" key="6">
    <source>
        <dbReference type="ARBA" id="ARBA00022847"/>
    </source>
</evidence>
<feature type="transmembrane region" description="Helical" evidence="14">
    <location>
        <begin position="451"/>
        <end position="476"/>
    </location>
</feature>
<evidence type="ECO:0000256" key="14">
    <source>
        <dbReference type="SAM" id="Phobius"/>
    </source>
</evidence>
<feature type="transmembrane region" description="Helical" evidence="14">
    <location>
        <begin position="320"/>
        <end position="348"/>
    </location>
</feature>
<evidence type="ECO:0000256" key="8">
    <source>
        <dbReference type="ARBA" id="ARBA00023053"/>
    </source>
</evidence>
<keyword evidence="5 14" id="KW-0812">Transmembrane</keyword>
<evidence type="ECO:0000256" key="13">
    <source>
        <dbReference type="RuleBase" id="RU362091"/>
    </source>
</evidence>
<dbReference type="AlphaFoldDB" id="A0A8A0RQA3"/>
<accession>A0A8A0RQA3</accession>
<keyword evidence="4" id="KW-1003">Cell membrane</keyword>
<evidence type="ECO:0000313" key="16">
    <source>
        <dbReference type="Proteomes" id="UP000662904"/>
    </source>
</evidence>
<evidence type="ECO:0000256" key="9">
    <source>
        <dbReference type="ARBA" id="ARBA00023065"/>
    </source>
</evidence>
<feature type="transmembrane region" description="Helical" evidence="14">
    <location>
        <begin position="393"/>
        <end position="413"/>
    </location>
</feature>
<evidence type="ECO:0000256" key="11">
    <source>
        <dbReference type="ARBA" id="ARBA00023201"/>
    </source>
</evidence>
<evidence type="ECO:0000256" key="1">
    <source>
        <dbReference type="ARBA" id="ARBA00004651"/>
    </source>
</evidence>
<evidence type="ECO:0000256" key="10">
    <source>
        <dbReference type="ARBA" id="ARBA00023136"/>
    </source>
</evidence>
<evidence type="ECO:0000256" key="2">
    <source>
        <dbReference type="ARBA" id="ARBA00006434"/>
    </source>
</evidence>
<evidence type="ECO:0000256" key="4">
    <source>
        <dbReference type="ARBA" id="ARBA00022475"/>
    </source>
</evidence>
<dbReference type="GO" id="GO:0006814">
    <property type="term" value="P:sodium ion transport"/>
    <property type="evidence" value="ECO:0007669"/>
    <property type="project" value="UniProtKB-KW"/>
</dbReference>
<comment type="similarity">
    <text evidence="2 13">Belongs to the sodium:solute symporter (SSF) (TC 2.A.21) family.</text>
</comment>
<dbReference type="GO" id="GO:0005886">
    <property type="term" value="C:plasma membrane"/>
    <property type="evidence" value="ECO:0007669"/>
    <property type="project" value="UniProtKB-SubCell"/>
</dbReference>
<dbReference type="InterPro" id="IPR001734">
    <property type="entry name" value="Na/solute_symporter"/>
</dbReference>
<organism evidence="15 16">
    <name type="scientific">Koleobacter methoxysyntrophicus</name>
    <dbReference type="NCBI Taxonomy" id="2751313"/>
    <lineage>
        <taxon>Bacteria</taxon>
        <taxon>Bacillati</taxon>
        <taxon>Bacillota</taxon>
        <taxon>Clostridia</taxon>
        <taxon>Koleobacterales</taxon>
        <taxon>Koleobacteraceae</taxon>
        <taxon>Koleobacter</taxon>
    </lineage>
</organism>
<sequence>MKTAVLFLYVISLVIIGFIGMRKTKDLNDFFLGGREIGPWMSAFAYGTTYFSAVIFIGYAGKVGWGFGLSGLWVAIGNSIIGGYLAWRILAKPTREITQKLNVRTMPEFLAVRYNSPGFKIFSSIVIFIFLVPYSASVYMGLSYLFESVFHIKYVLALAVMAVLTALYLVMGGYFAVNLSNVFQGFVMIFGIILMVTRIVSHQQIGGIAESLKKLYEIDPKLVSPVGPPGFWPLFFLVVLTSLGPWGLPQMIHKFYSIKDVKSIKPAMLVTTGFSLVISLGAYFIGSLTRLFFTSIPLEAGKPNPDLMIPQIIDMTMPEVLAAVILALIMSASMSTLSSLVLVSSSAVGIDLVQGYLKPDLDKRHQVLLMRILCLIFIGLSLVIALLKPAVILTLMAISWGTVAGVFLSPYLFGLFWKGTTKIGAWAGSLSGLAISLVLSVMSGFDSSKIPMYGTLAMIIPIGIVPLISIITPAFSSKHISQIFDMGEELPEKSLAAKNL</sequence>
<feature type="transmembrane region" description="Helical" evidence="14">
    <location>
        <begin position="425"/>
        <end position="445"/>
    </location>
</feature>
<dbReference type="PROSITE" id="PS50283">
    <property type="entry name" value="NA_SOLUT_SYMP_3"/>
    <property type="match status" value="1"/>
</dbReference>
<feature type="transmembrane region" description="Helical" evidence="14">
    <location>
        <begin position="6"/>
        <end position="22"/>
    </location>
</feature>
<dbReference type="Gene3D" id="1.20.1730.10">
    <property type="entry name" value="Sodium/glucose cotransporter"/>
    <property type="match status" value="1"/>
</dbReference>
<reference evidence="15" key="1">
    <citation type="submission" date="2020-07" db="EMBL/GenBank/DDBJ databases">
        <title>Koleobacter methoxysyntrophicus gen. nov., sp. nov., a novel anaerobic bacterium isolated from deep subsurface oil field and proposal of Koleobacterales ord. nov. in the phylum Firmicutes.</title>
        <authorList>
            <person name="Sakamoto S."/>
            <person name="Tamaki H."/>
        </authorList>
    </citation>
    <scope>NUCLEOTIDE SEQUENCE</scope>
    <source>
        <strain evidence="15">NRmbB1</strain>
    </source>
</reference>
<dbReference type="PANTHER" id="PTHR48086:SF3">
    <property type="entry name" value="SODIUM_PROLINE SYMPORTER"/>
    <property type="match status" value="1"/>
</dbReference>
<feature type="transmembrane region" description="Helical" evidence="14">
    <location>
        <begin position="368"/>
        <end position="387"/>
    </location>
</feature>
<evidence type="ECO:0000256" key="7">
    <source>
        <dbReference type="ARBA" id="ARBA00022989"/>
    </source>
</evidence>
<evidence type="ECO:0000256" key="12">
    <source>
        <dbReference type="ARBA" id="ARBA00033708"/>
    </source>
</evidence>
<dbReference type="InterPro" id="IPR050277">
    <property type="entry name" value="Sodium:Solute_Symporter"/>
</dbReference>
<name>A0A8A0RQA3_9FIRM</name>
<keyword evidence="7 14" id="KW-1133">Transmembrane helix</keyword>
<keyword evidence="3" id="KW-0813">Transport</keyword>
<dbReference type="PANTHER" id="PTHR48086">
    <property type="entry name" value="SODIUM/PROLINE SYMPORTER-RELATED"/>
    <property type="match status" value="1"/>
</dbReference>
<keyword evidence="8" id="KW-0915">Sodium</keyword>
<keyword evidence="10 14" id="KW-0472">Membrane</keyword>
<feature type="transmembrane region" description="Helical" evidence="14">
    <location>
        <begin position="121"/>
        <end position="142"/>
    </location>
</feature>
<feature type="transmembrane region" description="Helical" evidence="14">
    <location>
        <begin position="154"/>
        <end position="175"/>
    </location>
</feature>
<evidence type="ECO:0000313" key="15">
    <source>
        <dbReference type="EMBL" id="QSQ10433.1"/>
    </source>
</evidence>
<dbReference type="GO" id="GO:0015293">
    <property type="term" value="F:symporter activity"/>
    <property type="evidence" value="ECO:0007669"/>
    <property type="project" value="UniProtKB-KW"/>
</dbReference>
<dbReference type="KEGG" id="kme:H0A61_02840"/>
<comment type="catalytic activity">
    <reaction evidence="12">
        <text>L-proline(in) + Na(+)(in) = L-proline(out) + Na(+)(out)</text>
        <dbReference type="Rhea" id="RHEA:28967"/>
        <dbReference type="ChEBI" id="CHEBI:29101"/>
        <dbReference type="ChEBI" id="CHEBI:60039"/>
    </reaction>
</comment>
<feature type="transmembrane region" description="Helical" evidence="14">
    <location>
        <begin position="182"/>
        <end position="201"/>
    </location>
</feature>
<evidence type="ECO:0000256" key="3">
    <source>
        <dbReference type="ARBA" id="ARBA00022448"/>
    </source>
</evidence>
<gene>
    <name evidence="15" type="primary">opuE_5</name>
    <name evidence="15" type="ORF">H0A61_02840</name>
</gene>
<dbReference type="Proteomes" id="UP000662904">
    <property type="component" value="Chromosome"/>
</dbReference>
<dbReference type="EMBL" id="CP059066">
    <property type="protein sequence ID" value="QSQ10433.1"/>
    <property type="molecule type" value="Genomic_DNA"/>
</dbReference>
<evidence type="ECO:0000256" key="5">
    <source>
        <dbReference type="ARBA" id="ARBA00022692"/>
    </source>
</evidence>
<feature type="transmembrane region" description="Helical" evidence="14">
    <location>
        <begin position="67"/>
        <end position="87"/>
    </location>
</feature>
<protein>
    <submittedName>
        <fullName evidence="15">Osmoregulated proline transporter OpuE</fullName>
    </submittedName>
</protein>
<feature type="transmembrane region" description="Helical" evidence="14">
    <location>
        <begin position="269"/>
        <end position="293"/>
    </location>
</feature>
<keyword evidence="16" id="KW-1185">Reference proteome</keyword>
<comment type="subcellular location">
    <subcellularLocation>
        <location evidence="1">Cell membrane</location>
        <topology evidence="1">Multi-pass membrane protein</topology>
    </subcellularLocation>
</comment>
<keyword evidence="6" id="KW-0769">Symport</keyword>
<dbReference type="RefSeq" id="WP_206707743.1">
    <property type="nucleotide sequence ID" value="NZ_CP059066.1"/>
</dbReference>
<feature type="transmembrane region" description="Helical" evidence="14">
    <location>
        <begin position="43"/>
        <end position="61"/>
    </location>
</feature>
<keyword evidence="11" id="KW-0739">Sodium transport</keyword>
<keyword evidence="9" id="KW-0406">Ion transport</keyword>
<proteinExistence type="inferred from homology"/>
<dbReference type="Pfam" id="PF00474">
    <property type="entry name" value="SSF"/>
    <property type="match status" value="1"/>
</dbReference>
<dbReference type="InterPro" id="IPR038377">
    <property type="entry name" value="Na/Glc_symporter_sf"/>
</dbReference>
<feature type="transmembrane region" description="Helical" evidence="14">
    <location>
        <begin position="230"/>
        <end position="248"/>
    </location>
</feature>